<sequence>MVFRVRTAAVILFVATLAASLASCDLSVNEPDPVFDVEAQYKKDSIAIDEYLAKYGIEGVQTTESGLRYKVLEEGSGPAPNKNDIVSVHFTISRMDSAVIETTFTDVALKYNIYDSAIAYVPYKFNFGAGFVFSGFQVAGLKEGSQLMKLNDRFVFYLPSKLAFGQVAYGQIPANSPSVWELKMVQIR</sequence>
<dbReference type="InterPro" id="IPR001179">
    <property type="entry name" value="PPIase_FKBP_dom"/>
</dbReference>
<comment type="catalytic activity">
    <reaction evidence="1 5 6">
        <text>[protein]-peptidylproline (omega=180) = [protein]-peptidylproline (omega=0)</text>
        <dbReference type="Rhea" id="RHEA:16237"/>
        <dbReference type="Rhea" id="RHEA-COMP:10747"/>
        <dbReference type="Rhea" id="RHEA-COMP:10748"/>
        <dbReference type="ChEBI" id="CHEBI:83833"/>
        <dbReference type="ChEBI" id="CHEBI:83834"/>
        <dbReference type="EC" id="5.2.1.8"/>
    </reaction>
</comment>
<proteinExistence type="inferred from homology"/>
<evidence type="ECO:0000259" key="8">
    <source>
        <dbReference type="PROSITE" id="PS50059"/>
    </source>
</evidence>
<dbReference type="PANTHER" id="PTHR43811:SF19">
    <property type="entry name" value="39 KDA FK506-BINDING NUCLEAR PROTEIN"/>
    <property type="match status" value="1"/>
</dbReference>
<evidence type="ECO:0000256" key="6">
    <source>
        <dbReference type="RuleBase" id="RU003915"/>
    </source>
</evidence>
<dbReference type="Gene3D" id="3.10.50.40">
    <property type="match status" value="1"/>
</dbReference>
<reference evidence="9 10" key="1">
    <citation type="journal article" date="2023" name="Microbiol. Resour. Announc.">
        <title>Complete Genome Sequence of Imperialibacter roseus strain P4T.</title>
        <authorList>
            <person name="Tizabi D.R."/>
            <person name="Bachvaroff T."/>
            <person name="Hill R.T."/>
        </authorList>
    </citation>
    <scope>NUCLEOTIDE SEQUENCE [LARGE SCALE GENOMIC DNA]</scope>
    <source>
        <strain evidence="9 10">P4T</strain>
    </source>
</reference>
<evidence type="ECO:0000256" key="7">
    <source>
        <dbReference type="SAM" id="SignalP"/>
    </source>
</evidence>
<evidence type="ECO:0000256" key="2">
    <source>
        <dbReference type="ARBA" id="ARBA00006577"/>
    </source>
</evidence>
<keyword evidence="4 5" id="KW-0413">Isomerase</keyword>
<keyword evidence="7" id="KW-0732">Signal</keyword>
<dbReference type="EC" id="5.2.1.8" evidence="6"/>
<evidence type="ECO:0000313" key="10">
    <source>
        <dbReference type="Proteomes" id="UP001302349"/>
    </source>
</evidence>
<gene>
    <name evidence="9" type="ORF">RT717_22205</name>
</gene>
<dbReference type="SUPFAM" id="SSF54534">
    <property type="entry name" value="FKBP-like"/>
    <property type="match status" value="1"/>
</dbReference>
<evidence type="ECO:0000256" key="4">
    <source>
        <dbReference type="ARBA" id="ARBA00023235"/>
    </source>
</evidence>
<feature type="chain" id="PRO_5045466863" description="Peptidyl-prolyl cis-trans isomerase" evidence="7">
    <location>
        <begin position="23"/>
        <end position="188"/>
    </location>
</feature>
<keyword evidence="10" id="KW-1185">Reference proteome</keyword>
<evidence type="ECO:0000256" key="5">
    <source>
        <dbReference type="PROSITE-ProRule" id="PRU00277"/>
    </source>
</evidence>
<dbReference type="EMBL" id="CP136051">
    <property type="protein sequence ID" value="WOK05790.1"/>
    <property type="molecule type" value="Genomic_DNA"/>
</dbReference>
<dbReference type="GO" id="GO:0003755">
    <property type="term" value="F:peptidyl-prolyl cis-trans isomerase activity"/>
    <property type="evidence" value="ECO:0007669"/>
    <property type="project" value="UniProtKB-EC"/>
</dbReference>
<dbReference type="RefSeq" id="WP_317488545.1">
    <property type="nucleotide sequence ID" value="NZ_CP136051.1"/>
</dbReference>
<keyword evidence="3 5" id="KW-0697">Rotamase</keyword>
<dbReference type="PROSITE" id="PS50059">
    <property type="entry name" value="FKBP_PPIASE"/>
    <property type="match status" value="1"/>
</dbReference>
<dbReference type="PROSITE" id="PS51257">
    <property type="entry name" value="PROKAR_LIPOPROTEIN"/>
    <property type="match status" value="1"/>
</dbReference>
<organism evidence="9 10">
    <name type="scientific">Imperialibacter roseus</name>
    <dbReference type="NCBI Taxonomy" id="1324217"/>
    <lineage>
        <taxon>Bacteria</taxon>
        <taxon>Pseudomonadati</taxon>
        <taxon>Bacteroidota</taxon>
        <taxon>Cytophagia</taxon>
        <taxon>Cytophagales</taxon>
        <taxon>Flammeovirgaceae</taxon>
        <taxon>Imperialibacter</taxon>
    </lineage>
</organism>
<evidence type="ECO:0000256" key="1">
    <source>
        <dbReference type="ARBA" id="ARBA00000971"/>
    </source>
</evidence>
<dbReference type="Proteomes" id="UP001302349">
    <property type="component" value="Chromosome"/>
</dbReference>
<evidence type="ECO:0000313" key="9">
    <source>
        <dbReference type="EMBL" id="WOK05790.1"/>
    </source>
</evidence>
<dbReference type="PANTHER" id="PTHR43811">
    <property type="entry name" value="FKBP-TYPE PEPTIDYL-PROLYL CIS-TRANS ISOMERASE FKPA"/>
    <property type="match status" value="1"/>
</dbReference>
<name>A0ABZ0IL93_9BACT</name>
<comment type="similarity">
    <text evidence="2 6">Belongs to the FKBP-type PPIase family.</text>
</comment>
<evidence type="ECO:0000256" key="3">
    <source>
        <dbReference type="ARBA" id="ARBA00023110"/>
    </source>
</evidence>
<protein>
    <recommendedName>
        <fullName evidence="6">Peptidyl-prolyl cis-trans isomerase</fullName>
        <ecNumber evidence="6">5.2.1.8</ecNumber>
    </recommendedName>
</protein>
<dbReference type="Pfam" id="PF00254">
    <property type="entry name" value="FKBP_C"/>
    <property type="match status" value="1"/>
</dbReference>
<dbReference type="InterPro" id="IPR046357">
    <property type="entry name" value="PPIase_dom_sf"/>
</dbReference>
<accession>A0ABZ0IL93</accession>
<feature type="domain" description="PPIase FKBP-type" evidence="8">
    <location>
        <begin position="83"/>
        <end position="188"/>
    </location>
</feature>
<feature type="signal peptide" evidence="7">
    <location>
        <begin position="1"/>
        <end position="22"/>
    </location>
</feature>